<organism evidence="1 2">
    <name type="scientific">Botrytis fragariae</name>
    <dbReference type="NCBI Taxonomy" id="1964551"/>
    <lineage>
        <taxon>Eukaryota</taxon>
        <taxon>Fungi</taxon>
        <taxon>Dikarya</taxon>
        <taxon>Ascomycota</taxon>
        <taxon>Pezizomycotina</taxon>
        <taxon>Leotiomycetes</taxon>
        <taxon>Helotiales</taxon>
        <taxon>Sclerotiniaceae</taxon>
        <taxon>Botrytis</taxon>
    </lineage>
</organism>
<proteinExistence type="predicted"/>
<dbReference type="GeneID" id="59255089"/>
<sequence length="90" mass="10366">MNAYHNNPPNTMQLGERSKNCPIFLGVGVGGYEEVWYEYCRKSKETPGRQEKCPWIFHRGPDRMASCSSMRTSGTIDALWTLRIGIVQRR</sequence>
<evidence type="ECO:0000313" key="2">
    <source>
        <dbReference type="Proteomes" id="UP000531561"/>
    </source>
</evidence>
<dbReference type="EMBL" id="JABFCT010000002">
    <property type="protein sequence ID" value="KAF5878786.1"/>
    <property type="molecule type" value="Genomic_DNA"/>
</dbReference>
<dbReference type="Proteomes" id="UP000531561">
    <property type="component" value="Unassembled WGS sequence"/>
</dbReference>
<gene>
    <name evidence="1" type="ORF">Bfra_000955</name>
</gene>
<evidence type="ECO:0000313" key="1">
    <source>
        <dbReference type="EMBL" id="KAF5878786.1"/>
    </source>
</evidence>
<reference evidence="1 2" key="1">
    <citation type="journal article" date="2020" name="Phytopathology">
        <title>A high-quality genome resource of Botrytis fragariae, a new and rapidly spreading fungal pathogen causing strawberry gray mold in the U.S.A.</title>
        <authorList>
            <person name="Wu Y."/>
            <person name="Saski C.A."/>
            <person name="Schnabel G."/>
            <person name="Xiao S."/>
            <person name="Hu M."/>
        </authorList>
    </citation>
    <scope>NUCLEOTIDE SEQUENCE [LARGE SCALE GENOMIC DNA]</scope>
    <source>
        <strain evidence="1 2">BVB16</strain>
    </source>
</reference>
<protein>
    <submittedName>
        <fullName evidence="1">Uncharacterized protein</fullName>
    </submittedName>
</protein>
<dbReference type="AlphaFoldDB" id="A0A8H6B3H8"/>
<dbReference type="RefSeq" id="XP_037197730.1">
    <property type="nucleotide sequence ID" value="XM_037331397.1"/>
</dbReference>
<accession>A0A8H6B3H8</accession>
<name>A0A8H6B3H8_9HELO</name>
<keyword evidence="2" id="KW-1185">Reference proteome</keyword>
<comment type="caution">
    <text evidence="1">The sequence shown here is derived from an EMBL/GenBank/DDBJ whole genome shotgun (WGS) entry which is preliminary data.</text>
</comment>